<organism evidence="1 2">
    <name type="scientific">Dibothriocephalus latus</name>
    <name type="common">Fish tapeworm</name>
    <name type="synonym">Diphyllobothrium latum</name>
    <dbReference type="NCBI Taxonomy" id="60516"/>
    <lineage>
        <taxon>Eukaryota</taxon>
        <taxon>Metazoa</taxon>
        <taxon>Spiralia</taxon>
        <taxon>Lophotrochozoa</taxon>
        <taxon>Platyhelminthes</taxon>
        <taxon>Cestoda</taxon>
        <taxon>Eucestoda</taxon>
        <taxon>Diphyllobothriidea</taxon>
        <taxon>Diphyllobothriidae</taxon>
        <taxon>Dibothriocephalus</taxon>
    </lineage>
</organism>
<evidence type="ECO:0000313" key="2">
    <source>
        <dbReference type="Proteomes" id="UP000281553"/>
    </source>
</evidence>
<sequence length="75" mass="8588">MVDALIFNLFTRKREPTDNFCDLTVLTEEAEKQAEALHCPGFPWALWHPSSQTIQLLNDVSSRQPLQFSTTCVHI</sequence>
<keyword evidence="2" id="KW-1185">Reference proteome</keyword>
<gene>
    <name evidence="1" type="ORF">DILT_LOCUS1224</name>
</gene>
<dbReference type="EMBL" id="UYRU01007623">
    <property type="protein sequence ID" value="VDK41281.1"/>
    <property type="molecule type" value="Genomic_DNA"/>
</dbReference>
<proteinExistence type="predicted"/>
<accession>A0A3P6RBI9</accession>
<dbReference type="Proteomes" id="UP000281553">
    <property type="component" value="Unassembled WGS sequence"/>
</dbReference>
<dbReference type="AlphaFoldDB" id="A0A3P6RBI9"/>
<reference evidence="1 2" key="1">
    <citation type="submission" date="2018-11" db="EMBL/GenBank/DDBJ databases">
        <authorList>
            <consortium name="Pathogen Informatics"/>
        </authorList>
    </citation>
    <scope>NUCLEOTIDE SEQUENCE [LARGE SCALE GENOMIC DNA]</scope>
</reference>
<evidence type="ECO:0000313" key="1">
    <source>
        <dbReference type="EMBL" id="VDK41281.1"/>
    </source>
</evidence>
<name>A0A3P6RBI9_DIBLA</name>
<protein>
    <submittedName>
        <fullName evidence="1">Uncharacterized protein</fullName>
    </submittedName>
</protein>